<dbReference type="Proteomes" id="UP000308054">
    <property type="component" value="Unassembled WGS sequence"/>
</dbReference>
<accession>A0A4S2GYC8</accession>
<evidence type="ECO:0008006" key="3">
    <source>
        <dbReference type="Google" id="ProtNLM"/>
    </source>
</evidence>
<sequence>MKQPTFQIATDDSGRYVSVRLLGTRDEARQREFAANFLAFYPAQQIRSVLVDLTGARFPDPLFPCVERFSMISNLAPRSRVALLAGDVQAPAALLLAQTLRGGCHEVLLTTRRGEAERFLARKAQPVTFRPCTRQLMAVPRR</sequence>
<reference evidence="1 2" key="1">
    <citation type="journal article" date="2017" name="Int. J. Syst. Evol. Microbiol.">
        <title>Marinicauda algicola sp. nov., isolated from a marine red alga Rhodosorus marinus.</title>
        <authorList>
            <person name="Jeong S.E."/>
            <person name="Jeon S.H."/>
            <person name="Chun B.H."/>
            <person name="Kim D.W."/>
            <person name="Jeon C.O."/>
        </authorList>
    </citation>
    <scope>NUCLEOTIDE SEQUENCE [LARGE SCALE GENOMIC DNA]</scope>
    <source>
        <strain evidence="1 2">JCM 31718</strain>
    </source>
</reference>
<comment type="caution">
    <text evidence="1">The sequence shown here is derived from an EMBL/GenBank/DDBJ whole genome shotgun (WGS) entry which is preliminary data.</text>
</comment>
<name>A0A4S2GYC8_9PROT</name>
<dbReference type="EMBL" id="SRXW01000003">
    <property type="protein sequence ID" value="TGY88187.1"/>
    <property type="molecule type" value="Genomic_DNA"/>
</dbReference>
<organism evidence="1 2">
    <name type="scientific">Marinicauda algicola</name>
    <dbReference type="NCBI Taxonomy" id="2029849"/>
    <lineage>
        <taxon>Bacteria</taxon>
        <taxon>Pseudomonadati</taxon>
        <taxon>Pseudomonadota</taxon>
        <taxon>Alphaproteobacteria</taxon>
        <taxon>Maricaulales</taxon>
        <taxon>Maricaulaceae</taxon>
        <taxon>Marinicauda</taxon>
    </lineage>
</organism>
<protein>
    <recommendedName>
        <fullName evidence="3">STAS/SEC14 domain-containing protein</fullName>
    </recommendedName>
</protein>
<dbReference type="AlphaFoldDB" id="A0A4S2GYC8"/>
<dbReference type="RefSeq" id="WP_135996031.1">
    <property type="nucleotide sequence ID" value="NZ_CP071057.1"/>
</dbReference>
<proteinExistence type="predicted"/>
<gene>
    <name evidence="1" type="ORF">E5163_10145</name>
</gene>
<evidence type="ECO:0000313" key="1">
    <source>
        <dbReference type="EMBL" id="TGY88187.1"/>
    </source>
</evidence>
<keyword evidence="2" id="KW-1185">Reference proteome</keyword>
<evidence type="ECO:0000313" key="2">
    <source>
        <dbReference type="Proteomes" id="UP000308054"/>
    </source>
</evidence>